<dbReference type="RefSeq" id="WP_344152381.1">
    <property type="nucleotide sequence ID" value="NZ_BAAABV010000006.1"/>
</dbReference>
<dbReference type="Proteomes" id="UP001501867">
    <property type="component" value="Unassembled WGS sequence"/>
</dbReference>
<gene>
    <name evidence="1" type="ORF">GCM10010302_07940</name>
</gene>
<keyword evidence="2" id="KW-1185">Reference proteome</keyword>
<comment type="caution">
    <text evidence="1">The sequence shown here is derived from an EMBL/GenBank/DDBJ whole genome shotgun (WGS) entry which is preliminary data.</text>
</comment>
<evidence type="ECO:0000313" key="1">
    <source>
        <dbReference type="EMBL" id="GAA0272752.1"/>
    </source>
</evidence>
<sequence length="130" mass="14183">MTEATNEADAELALRAAELVTRWVSADTPLTESQGWQLVALQNPGSGHVEMWVWDDVLAWERALSAALAADDGTAESRERTARARASAVTAMRDMLLRGIPAGEIANRVWRAGEGPDPREQLRRFVAAEA</sequence>
<reference evidence="1 2" key="1">
    <citation type="journal article" date="2019" name="Int. J. Syst. Evol. Microbiol.">
        <title>The Global Catalogue of Microorganisms (GCM) 10K type strain sequencing project: providing services to taxonomists for standard genome sequencing and annotation.</title>
        <authorList>
            <consortium name="The Broad Institute Genomics Platform"/>
            <consortium name="The Broad Institute Genome Sequencing Center for Infectious Disease"/>
            <person name="Wu L."/>
            <person name="Ma J."/>
        </authorList>
    </citation>
    <scope>NUCLEOTIDE SEQUENCE [LARGE SCALE GENOMIC DNA]</scope>
    <source>
        <strain evidence="1 2">JCM 4505</strain>
    </source>
</reference>
<accession>A0ABN0V362</accession>
<evidence type="ECO:0000313" key="2">
    <source>
        <dbReference type="Proteomes" id="UP001501867"/>
    </source>
</evidence>
<protein>
    <submittedName>
        <fullName evidence="1">Uncharacterized protein</fullName>
    </submittedName>
</protein>
<proteinExistence type="predicted"/>
<organism evidence="1 2">
    <name type="scientific">Streptomyces polychromogenes</name>
    <dbReference type="NCBI Taxonomy" id="67342"/>
    <lineage>
        <taxon>Bacteria</taxon>
        <taxon>Bacillati</taxon>
        <taxon>Actinomycetota</taxon>
        <taxon>Actinomycetes</taxon>
        <taxon>Kitasatosporales</taxon>
        <taxon>Streptomycetaceae</taxon>
        <taxon>Streptomyces</taxon>
    </lineage>
</organism>
<name>A0ABN0V362_9ACTN</name>
<dbReference type="EMBL" id="BAAABV010000006">
    <property type="protein sequence ID" value="GAA0272752.1"/>
    <property type="molecule type" value="Genomic_DNA"/>
</dbReference>